<dbReference type="EMBL" id="APND01000002">
    <property type="protein sequence ID" value="MES1929122.1"/>
    <property type="molecule type" value="Genomic_DNA"/>
</dbReference>
<organism evidence="2 3">
    <name type="scientific">Salinisphaera dokdonensis CL-ES53</name>
    <dbReference type="NCBI Taxonomy" id="1304272"/>
    <lineage>
        <taxon>Bacteria</taxon>
        <taxon>Pseudomonadati</taxon>
        <taxon>Pseudomonadota</taxon>
        <taxon>Gammaproteobacteria</taxon>
        <taxon>Salinisphaerales</taxon>
        <taxon>Salinisphaeraceae</taxon>
        <taxon>Salinisphaera</taxon>
    </lineage>
</organism>
<evidence type="ECO:0000313" key="3">
    <source>
        <dbReference type="Proteomes" id="UP001460888"/>
    </source>
</evidence>
<dbReference type="RefSeq" id="WP_353110618.1">
    <property type="nucleotide sequence ID" value="NZ_APND01000002.1"/>
</dbReference>
<keyword evidence="1" id="KW-1133">Transmembrane helix</keyword>
<feature type="transmembrane region" description="Helical" evidence="1">
    <location>
        <begin position="12"/>
        <end position="31"/>
    </location>
</feature>
<name>A0ABV2AZP0_9GAMM</name>
<feature type="transmembrane region" description="Helical" evidence="1">
    <location>
        <begin position="105"/>
        <end position="123"/>
    </location>
</feature>
<accession>A0ABV2AZP0</accession>
<keyword evidence="3" id="KW-1185">Reference proteome</keyword>
<evidence type="ECO:0000256" key="1">
    <source>
        <dbReference type="SAM" id="Phobius"/>
    </source>
</evidence>
<keyword evidence="1" id="KW-0812">Transmembrane</keyword>
<dbReference type="Proteomes" id="UP001460888">
    <property type="component" value="Unassembled WGS sequence"/>
</dbReference>
<reference evidence="2 3" key="1">
    <citation type="submission" date="2013-03" db="EMBL/GenBank/DDBJ databases">
        <title>Salinisphaera dokdonensis CL-ES53 Genome Sequencing.</title>
        <authorList>
            <person name="Li C."/>
            <person name="Lai Q."/>
            <person name="Shao Z."/>
        </authorList>
    </citation>
    <scope>NUCLEOTIDE SEQUENCE [LARGE SCALE GENOMIC DNA]</scope>
    <source>
        <strain evidence="2 3">CL-ES53</strain>
    </source>
</reference>
<comment type="caution">
    <text evidence="2">The sequence shown here is derived from an EMBL/GenBank/DDBJ whole genome shotgun (WGS) entry which is preliminary data.</text>
</comment>
<protein>
    <recommendedName>
        <fullName evidence="4">DoxX protein</fullName>
    </recommendedName>
</protein>
<evidence type="ECO:0008006" key="4">
    <source>
        <dbReference type="Google" id="ProtNLM"/>
    </source>
</evidence>
<feature type="transmembrane region" description="Helical" evidence="1">
    <location>
        <begin position="76"/>
        <end position="93"/>
    </location>
</feature>
<gene>
    <name evidence="2" type="ORF">SADO_07697</name>
</gene>
<feature type="transmembrane region" description="Helical" evidence="1">
    <location>
        <begin position="43"/>
        <end position="69"/>
    </location>
</feature>
<keyword evidence="1" id="KW-0472">Membrane</keyword>
<proteinExistence type="predicted"/>
<evidence type="ECO:0000313" key="2">
    <source>
        <dbReference type="EMBL" id="MES1929122.1"/>
    </source>
</evidence>
<sequence length="136" mass="15094">MTSETRLRISLLLLRLGVFLVMAIWTIDKFVNPSHAAGIFEKFYAIPGVGSALVWGLAVLELALILAFVAGLKKRLTYGVIMVLHGVSTFSAFRQYFAPFEGSHLLFFAAWPMLAACIALYLLRDQDRLLTVSARS</sequence>